<dbReference type="OrthoDB" id="9814200at2"/>
<proteinExistence type="predicted"/>
<dbReference type="GO" id="GO:0003677">
    <property type="term" value="F:DNA binding"/>
    <property type="evidence" value="ECO:0007669"/>
    <property type="project" value="UniProtKB-UniRule"/>
</dbReference>
<evidence type="ECO:0000313" key="5">
    <source>
        <dbReference type="Proteomes" id="UP000034076"/>
    </source>
</evidence>
<keyword evidence="1 2" id="KW-0238">DNA-binding</keyword>
<dbReference type="PROSITE" id="PS50977">
    <property type="entry name" value="HTH_TETR_2"/>
    <property type="match status" value="1"/>
</dbReference>
<comment type="caution">
    <text evidence="4">The sequence shown here is derived from an EMBL/GenBank/DDBJ whole genome shotgun (WGS) entry which is preliminary data.</text>
</comment>
<dbReference type="PANTHER" id="PTHR43479:SF11">
    <property type="entry name" value="ACREF_ENVCD OPERON REPRESSOR-RELATED"/>
    <property type="match status" value="1"/>
</dbReference>
<dbReference type="Proteomes" id="UP000034076">
    <property type="component" value="Unassembled WGS sequence"/>
</dbReference>
<dbReference type="InterPro" id="IPR001647">
    <property type="entry name" value="HTH_TetR"/>
</dbReference>
<reference evidence="4 5" key="1">
    <citation type="submission" date="2015-04" db="EMBL/GenBank/DDBJ databases">
        <title>Draft genome sequence of bacteremic isolate Catabacter hongkongensis type strain HKU16T.</title>
        <authorList>
            <person name="Lau S.K."/>
            <person name="Teng J.L."/>
            <person name="Huang Y."/>
            <person name="Curreem S.O."/>
            <person name="Tsui S.K."/>
            <person name="Woo P.C."/>
        </authorList>
    </citation>
    <scope>NUCLEOTIDE SEQUENCE [LARGE SCALE GENOMIC DNA]</scope>
    <source>
        <strain evidence="4 5">HKU16</strain>
    </source>
</reference>
<organism evidence="4 5">
    <name type="scientific">Christensenella hongkongensis</name>
    <dbReference type="NCBI Taxonomy" id="270498"/>
    <lineage>
        <taxon>Bacteria</taxon>
        <taxon>Bacillati</taxon>
        <taxon>Bacillota</taxon>
        <taxon>Clostridia</taxon>
        <taxon>Christensenellales</taxon>
        <taxon>Christensenellaceae</taxon>
        <taxon>Christensenella</taxon>
    </lineage>
</organism>
<dbReference type="AlphaFoldDB" id="A0A0M2NKA8"/>
<dbReference type="EMBL" id="LAYJ01000102">
    <property type="protein sequence ID" value="KKI50675.1"/>
    <property type="molecule type" value="Genomic_DNA"/>
</dbReference>
<evidence type="ECO:0000256" key="2">
    <source>
        <dbReference type="PROSITE-ProRule" id="PRU00335"/>
    </source>
</evidence>
<gene>
    <name evidence="4" type="ORF">CHK_1790</name>
</gene>
<feature type="domain" description="HTH tetR-type" evidence="3">
    <location>
        <begin position="5"/>
        <end position="65"/>
    </location>
</feature>
<dbReference type="InterPro" id="IPR050624">
    <property type="entry name" value="HTH-type_Tx_Regulator"/>
</dbReference>
<dbReference type="PRINTS" id="PR00455">
    <property type="entry name" value="HTHTETR"/>
</dbReference>
<keyword evidence="5" id="KW-1185">Reference proteome</keyword>
<dbReference type="Gene3D" id="1.10.357.10">
    <property type="entry name" value="Tetracycline Repressor, domain 2"/>
    <property type="match status" value="1"/>
</dbReference>
<dbReference type="Pfam" id="PF00440">
    <property type="entry name" value="TetR_N"/>
    <property type="match status" value="1"/>
</dbReference>
<dbReference type="InterPro" id="IPR009057">
    <property type="entry name" value="Homeodomain-like_sf"/>
</dbReference>
<feature type="DNA-binding region" description="H-T-H motif" evidence="2">
    <location>
        <begin position="28"/>
        <end position="47"/>
    </location>
</feature>
<evidence type="ECO:0000256" key="1">
    <source>
        <dbReference type="ARBA" id="ARBA00023125"/>
    </source>
</evidence>
<protein>
    <submittedName>
        <fullName evidence="4">Transcriptional regulator, TetR family</fullName>
    </submittedName>
</protein>
<name>A0A0M2NKA8_9FIRM</name>
<sequence>MAELSDTQQKLLDIGKKEFLEKGFRNASLRGIVKEAGFTLGAFYGYYPDKETLFDALVAPAADALVSRFKEAQDKHFDLIEQENTAQSRQLSTEYLIRFVNDIYDNYDAFKLIICCADGTKYQNFIHELVELEVRVTEKYYRKLKKLGKIAHTVSKDVHHMLTSAYFTAVFEVVAHDMSRAKALRYVRKIAMFFNCGWDGILKIQ</sequence>
<evidence type="ECO:0000259" key="3">
    <source>
        <dbReference type="PROSITE" id="PS50977"/>
    </source>
</evidence>
<dbReference type="STRING" id="270498.CHK_1790"/>
<dbReference type="SUPFAM" id="SSF46689">
    <property type="entry name" value="Homeodomain-like"/>
    <property type="match status" value="1"/>
</dbReference>
<dbReference type="PATRIC" id="fig|270498.16.peg.1058"/>
<dbReference type="PANTHER" id="PTHR43479">
    <property type="entry name" value="ACREF/ENVCD OPERON REPRESSOR-RELATED"/>
    <property type="match status" value="1"/>
</dbReference>
<evidence type="ECO:0000313" key="4">
    <source>
        <dbReference type="EMBL" id="KKI50675.1"/>
    </source>
</evidence>
<dbReference type="RefSeq" id="WP_046443658.1">
    <property type="nucleotide sequence ID" value="NZ_CAUERS010000054.1"/>
</dbReference>
<accession>A0A0M2NKA8</accession>